<evidence type="ECO:0000256" key="6">
    <source>
        <dbReference type="ARBA" id="ARBA00023180"/>
    </source>
</evidence>
<dbReference type="InterPro" id="IPR012341">
    <property type="entry name" value="6hp_glycosidase-like_sf"/>
</dbReference>
<name>A0A077WFX4_9FUNG</name>
<dbReference type="InterPro" id="IPR011613">
    <property type="entry name" value="GH15-like"/>
</dbReference>
<protein>
    <recommendedName>
        <fullName evidence="3">glucan 1,4-alpha-glucosidase</fullName>
        <ecNumber evidence="3">3.2.1.3</ecNumber>
    </recommendedName>
    <alternativeName>
        <fullName evidence="11">1,4-alpha-D-glucan glucohydrolase</fullName>
    </alternativeName>
    <alternativeName>
        <fullName evidence="10">Glucan 1,4-alpha-glucosidase</fullName>
    </alternativeName>
</protein>
<dbReference type="GO" id="GO:0000272">
    <property type="term" value="P:polysaccharide catabolic process"/>
    <property type="evidence" value="ECO:0007669"/>
    <property type="project" value="UniProtKB-KW"/>
</dbReference>
<evidence type="ECO:0000256" key="9">
    <source>
        <dbReference type="ARBA" id="ARBA00023326"/>
    </source>
</evidence>
<dbReference type="InterPro" id="IPR000165">
    <property type="entry name" value="Glucoamylase"/>
</dbReference>
<dbReference type="EMBL" id="LK023317">
    <property type="protein sequence ID" value="CDS05567.1"/>
    <property type="molecule type" value="Genomic_DNA"/>
</dbReference>
<evidence type="ECO:0000259" key="13">
    <source>
        <dbReference type="Pfam" id="PF00723"/>
    </source>
</evidence>
<keyword evidence="9" id="KW-0624">Polysaccharide degradation</keyword>
<reference evidence="14" key="1">
    <citation type="journal article" date="2014" name="Genome Announc.">
        <title>De novo whole-genome sequence and genome annotation of Lichtheimia ramosa.</title>
        <authorList>
            <person name="Linde J."/>
            <person name="Schwartze V."/>
            <person name="Binder U."/>
            <person name="Lass-Florl C."/>
            <person name="Voigt K."/>
            <person name="Horn F."/>
        </authorList>
    </citation>
    <scope>NUCLEOTIDE SEQUENCE</scope>
    <source>
        <strain evidence="14">JMRC FSU:6197</strain>
    </source>
</reference>
<sequence>MKSLFSTAAVLLVSLVNVSQGVPTLFPRANSSDDLGSWIDSETTYSNKGLLANINPDGAVKGFVAASPSTSNPDYFYSWTRDSALVMRSVVHNYNNNPSDDLATIMQDYVGFQINAMNEDTVCNCLGEPKFNKDGSSFTGAWGRPQNDGPAERASTFILIADALKDNSSFVDDTLKPAIQRDLDYVTSTWSQTCFDLWEEVQGLHFFTLMVMRRALTDGAKFLGNDTYSSTASDIESKLKSFYSADDGYIKVTEELAGGVDYKDSGLDTSTLIAANVAGLGDGFFTPGSDEILATSLAIKKSFADLYSINKDSGNSSGLAPAIGRYPEDKYNGVDTSEGNPWYLCTLAFAELYYRAIGEWKDAGSIKVTDTTADFFKQFDDSAASGTTYKSGSDEFDSIIKAVTAEADSYFARVQHHTSDGSLSEEFNRDSGEPAGAKDLTWSYAAFITASAAHSGKPVA</sequence>
<evidence type="ECO:0000256" key="1">
    <source>
        <dbReference type="ARBA" id="ARBA00001863"/>
    </source>
</evidence>
<dbReference type="InterPro" id="IPR008928">
    <property type="entry name" value="6-hairpin_glycosidase_sf"/>
</dbReference>
<keyword evidence="5" id="KW-0378">Hydrolase</keyword>
<evidence type="ECO:0000256" key="4">
    <source>
        <dbReference type="ARBA" id="ARBA00022729"/>
    </source>
</evidence>
<dbReference type="GO" id="GO:0000324">
    <property type="term" value="C:fungal-type vacuole"/>
    <property type="evidence" value="ECO:0007669"/>
    <property type="project" value="TreeGrafter"/>
</dbReference>
<feature type="signal peptide" evidence="12">
    <location>
        <begin position="1"/>
        <end position="21"/>
    </location>
</feature>
<evidence type="ECO:0000313" key="14">
    <source>
        <dbReference type="EMBL" id="CDS05567.1"/>
    </source>
</evidence>
<keyword evidence="4 12" id="KW-0732">Signal</keyword>
<evidence type="ECO:0000256" key="7">
    <source>
        <dbReference type="ARBA" id="ARBA00023277"/>
    </source>
</evidence>
<keyword evidence="8" id="KW-0326">Glycosidase</keyword>
<evidence type="ECO:0000256" key="3">
    <source>
        <dbReference type="ARBA" id="ARBA00012593"/>
    </source>
</evidence>
<dbReference type="SUPFAM" id="SSF48208">
    <property type="entry name" value="Six-hairpin glycosidases"/>
    <property type="match status" value="1"/>
</dbReference>
<proteinExistence type="inferred from homology"/>
<evidence type="ECO:0000256" key="2">
    <source>
        <dbReference type="ARBA" id="ARBA00006188"/>
    </source>
</evidence>
<evidence type="ECO:0000256" key="12">
    <source>
        <dbReference type="SAM" id="SignalP"/>
    </source>
</evidence>
<evidence type="ECO:0000256" key="10">
    <source>
        <dbReference type="ARBA" id="ARBA00033442"/>
    </source>
</evidence>
<dbReference type="EC" id="3.2.1.3" evidence="3"/>
<dbReference type="PRINTS" id="PR00736">
    <property type="entry name" value="GLHYDRLASE15"/>
</dbReference>
<organism evidence="14">
    <name type="scientific">Lichtheimia ramosa</name>
    <dbReference type="NCBI Taxonomy" id="688394"/>
    <lineage>
        <taxon>Eukaryota</taxon>
        <taxon>Fungi</taxon>
        <taxon>Fungi incertae sedis</taxon>
        <taxon>Mucoromycota</taxon>
        <taxon>Mucoromycotina</taxon>
        <taxon>Mucoromycetes</taxon>
        <taxon>Mucorales</taxon>
        <taxon>Lichtheimiaceae</taxon>
        <taxon>Lichtheimia</taxon>
    </lineage>
</organism>
<feature type="chain" id="PRO_5001726133" description="glucan 1,4-alpha-glucosidase" evidence="12">
    <location>
        <begin position="22"/>
        <end position="460"/>
    </location>
</feature>
<comment type="similarity">
    <text evidence="2">Belongs to the glycosyl hydrolase 15 family.</text>
</comment>
<dbReference type="OrthoDB" id="6123450at2759"/>
<feature type="domain" description="GH15-like" evidence="13">
    <location>
        <begin position="47"/>
        <end position="451"/>
    </location>
</feature>
<accession>A0A077WFX4</accession>
<evidence type="ECO:0000256" key="11">
    <source>
        <dbReference type="ARBA" id="ARBA00033473"/>
    </source>
</evidence>
<comment type="catalytic activity">
    <reaction evidence="1">
        <text>Hydrolysis of terminal (1-&gt;4)-linked alpha-D-glucose residues successively from non-reducing ends of the chains with release of beta-D-glucose.</text>
        <dbReference type="EC" id="3.2.1.3"/>
    </reaction>
</comment>
<dbReference type="SMR" id="A0A077WFX4"/>
<dbReference type="Pfam" id="PF00723">
    <property type="entry name" value="Glyco_hydro_15"/>
    <property type="match status" value="1"/>
</dbReference>
<dbReference type="PANTHER" id="PTHR31616">
    <property type="entry name" value="TREHALASE"/>
    <property type="match status" value="1"/>
</dbReference>
<keyword evidence="6" id="KW-0325">Glycoprotein</keyword>
<dbReference type="PANTHER" id="PTHR31616:SF12">
    <property type="entry name" value="GLUCOAMYLASE"/>
    <property type="match status" value="1"/>
</dbReference>
<dbReference type="GO" id="GO:0004339">
    <property type="term" value="F:glucan 1,4-alpha-glucosidase activity"/>
    <property type="evidence" value="ECO:0007669"/>
    <property type="project" value="UniProtKB-EC"/>
</dbReference>
<gene>
    <name evidence="14" type="ORF">LRAMOSA08095</name>
</gene>
<dbReference type="Gene3D" id="1.50.10.10">
    <property type="match status" value="1"/>
</dbReference>
<dbReference type="AlphaFoldDB" id="A0A077WFX4"/>
<evidence type="ECO:0000256" key="8">
    <source>
        <dbReference type="ARBA" id="ARBA00023295"/>
    </source>
</evidence>
<keyword evidence="7" id="KW-0119">Carbohydrate metabolism</keyword>
<evidence type="ECO:0000256" key="5">
    <source>
        <dbReference type="ARBA" id="ARBA00022801"/>
    </source>
</evidence>